<keyword evidence="3" id="KW-1185">Reference proteome</keyword>
<dbReference type="EMBL" id="JAOPGA020000603">
    <property type="protein sequence ID" value="KAL0479789.1"/>
    <property type="molecule type" value="Genomic_DNA"/>
</dbReference>
<dbReference type="Proteomes" id="UP001431209">
    <property type="component" value="Unassembled WGS sequence"/>
</dbReference>
<sequence length="448" mass="51094">MEKCEAVKLQVSKIKEKLEELYNEDDLTEEEEAQNPTPIEPVITPRSRNPEDVKPDDLSTLNNEESIMEDPDRTEDEDFQQVLMSNEDEEIKLFKEMKNSRLLDNYFAEPENGHAEQQIQAPKSPQAVTQSLPSTSAQEVVYEFKPLSRNARPLPGIAMKPDTRLCESSSTRNAAKIIEVRLDRAYKQWEANLKWRESIDSLSYDDLKNKYFQNDPIYNPRSNSRTLSAPPPPQNEEFNVSLRRPSNAPPTSIHQSQRQTLYNPHANQPPQRHQSYQPPSQFQSLHQSYQPRQQQPQQQQQQQSFENQVLQRTVYNERVQETVGNKVGDWAQDEQVQGRVGSQLSSMANNKQYQGYIGDHIARNSDNVLVSSLARNEKVQSAIGTTVSNTVGNKEVQKAVGNTVHKMATDKEVQKKVAKGFVTVGKGAWSGTKMIGNFAYNQYNESQK</sequence>
<proteinExistence type="predicted"/>
<name>A0AAW2YT47_9EUKA</name>
<feature type="compositionally biased region" description="Polar residues" evidence="1">
    <location>
        <begin position="249"/>
        <end position="282"/>
    </location>
</feature>
<feature type="region of interest" description="Disordered" evidence="1">
    <location>
        <begin position="215"/>
        <end position="306"/>
    </location>
</feature>
<reference evidence="2 3" key="1">
    <citation type="submission" date="2024-03" db="EMBL/GenBank/DDBJ databases">
        <title>The Acrasis kona genome and developmental transcriptomes reveal deep origins of eukaryotic multicellular pathways.</title>
        <authorList>
            <person name="Sheikh S."/>
            <person name="Fu C.-J."/>
            <person name="Brown M.W."/>
            <person name="Baldauf S.L."/>
        </authorList>
    </citation>
    <scope>NUCLEOTIDE SEQUENCE [LARGE SCALE GENOMIC DNA]</scope>
    <source>
        <strain evidence="2 3">ATCC MYA-3509</strain>
    </source>
</reference>
<evidence type="ECO:0000313" key="2">
    <source>
        <dbReference type="EMBL" id="KAL0479789.1"/>
    </source>
</evidence>
<comment type="caution">
    <text evidence="2">The sequence shown here is derived from an EMBL/GenBank/DDBJ whole genome shotgun (WGS) entry which is preliminary data.</text>
</comment>
<evidence type="ECO:0000313" key="3">
    <source>
        <dbReference type="Proteomes" id="UP001431209"/>
    </source>
</evidence>
<feature type="compositionally biased region" description="Basic and acidic residues" evidence="1">
    <location>
        <begin position="48"/>
        <end position="57"/>
    </location>
</feature>
<feature type="region of interest" description="Disordered" evidence="1">
    <location>
        <begin position="22"/>
        <end position="76"/>
    </location>
</feature>
<organism evidence="2 3">
    <name type="scientific">Acrasis kona</name>
    <dbReference type="NCBI Taxonomy" id="1008807"/>
    <lineage>
        <taxon>Eukaryota</taxon>
        <taxon>Discoba</taxon>
        <taxon>Heterolobosea</taxon>
        <taxon>Tetramitia</taxon>
        <taxon>Eutetramitia</taxon>
        <taxon>Acrasidae</taxon>
        <taxon>Acrasis</taxon>
    </lineage>
</organism>
<evidence type="ECO:0000256" key="1">
    <source>
        <dbReference type="SAM" id="MobiDB-lite"/>
    </source>
</evidence>
<protein>
    <submittedName>
        <fullName evidence="2">Uncharacterized protein</fullName>
    </submittedName>
</protein>
<gene>
    <name evidence="2" type="ORF">AKO1_007479</name>
</gene>
<dbReference type="AlphaFoldDB" id="A0AAW2YT47"/>
<accession>A0AAW2YT47</accession>
<feature type="compositionally biased region" description="Low complexity" evidence="1">
    <location>
        <begin position="283"/>
        <end position="306"/>
    </location>
</feature>
<feature type="compositionally biased region" description="Acidic residues" evidence="1">
    <location>
        <begin position="66"/>
        <end position="76"/>
    </location>
</feature>
<feature type="compositionally biased region" description="Acidic residues" evidence="1">
    <location>
        <begin position="22"/>
        <end position="33"/>
    </location>
</feature>